<keyword evidence="3" id="KW-1185">Reference proteome</keyword>
<dbReference type="EMBL" id="BAAAZO010000003">
    <property type="protein sequence ID" value="GAA3607670.1"/>
    <property type="molecule type" value="Genomic_DNA"/>
</dbReference>
<proteinExistence type="predicted"/>
<reference evidence="3" key="1">
    <citation type="journal article" date="2019" name="Int. J. Syst. Evol. Microbiol.">
        <title>The Global Catalogue of Microorganisms (GCM) 10K type strain sequencing project: providing services to taxonomists for standard genome sequencing and annotation.</title>
        <authorList>
            <consortium name="The Broad Institute Genomics Platform"/>
            <consortium name="The Broad Institute Genome Sequencing Center for Infectious Disease"/>
            <person name="Wu L."/>
            <person name="Ma J."/>
        </authorList>
    </citation>
    <scope>NUCLEOTIDE SEQUENCE [LARGE SCALE GENOMIC DNA]</scope>
    <source>
        <strain evidence="3">JCM 16902</strain>
    </source>
</reference>
<gene>
    <name evidence="2" type="ORF">GCM10022223_24550</name>
</gene>
<comment type="caution">
    <text evidence="2">The sequence shown here is derived from an EMBL/GenBank/DDBJ whole genome shotgun (WGS) entry which is preliminary data.</text>
</comment>
<protein>
    <submittedName>
        <fullName evidence="2">Uncharacterized protein</fullName>
    </submittedName>
</protein>
<dbReference type="Proteomes" id="UP001501074">
    <property type="component" value="Unassembled WGS sequence"/>
</dbReference>
<evidence type="ECO:0000313" key="3">
    <source>
        <dbReference type="Proteomes" id="UP001501074"/>
    </source>
</evidence>
<feature type="compositionally biased region" description="Basic and acidic residues" evidence="1">
    <location>
        <begin position="1"/>
        <end position="32"/>
    </location>
</feature>
<accession>A0ABP6ZHB7</accession>
<sequence length="67" mass="6812">MADDGRHDSRPVGEVRTDGRRRNPDPAGDRAQADGALVAGLVEQGQGGGHDLSPQTLALSPPVAAAT</sequence>
<feature type="region of interest" description="Disordered" evidence="1">
    <location>
        <begin position="1"/>
        <end position="67"/>
    </location>
</feature>
<evidence type="ECO:0000313" key="2">
    <source>
        <dbReference type="EMBL" id="GAA3607670.1"/>
    </source>
</evidence>
<name>A0ABP6ZHB7_9ACTN</name>
<organism evidence="2 3">
    <name type="scientific">Kineosporia mesophila</name>
    <dbReference type="NCBI Taxonomy" id="566012"/>
    <lineage>
        <taxon>Bacteria</taxon>
        <taxon>Bacillati</taxon>
        <taxon>Actinomycetota</taxon>
        <taxon>Actinomycetes</taxon>
        <taxon>Kineosporiales</taxon>
        <taxon>Kineosporiaceae</taxon>
        <taxon>Kineosporia</taxon>
    </lineage>
</organism>
<evidence type="ECO:0000256" key="1">
    <source>
        <dbReference type="SAM" id="MobiDB-lite"/>
    </source>
</evidence>